<keyword evidence="3" id="KW-1185">Reference proteome</keyword>
<dbReference type="InterPro" id="IPR011650">
    <property type="entry name" value="Peptidase_M20_dimer"/>
</dbReference>
<evidence type="ECO:0000313" key="3">
    <source>
        <dbReference type="Proteomes" id="UP000549394"/>
    </source>
</evidence>
<dbReference type="SUPFAM" id="SSF55031">
    <property type="entry name" value="Bacterial exopeptidase dimerisation domain"/>
    <property type="match status" value="1"/>
</dbReference>
<dbReference type="Pfam" id="PF01546">
    <property type="entry name" value="Peptidase_M20"/>
    <property type="match status" value="1"/>
</dbReference>
<dbReference type="OrthoDB" id="415411at2759"/>
<dbReference type="PANTHER" id="PTHR30575">
    <property type="entry name" value="PEPTIDASE M20"/>
    <property type="match status" value="1"/>
</dbReference>
<dbReference type="CDD" id="cd05672">
    <property type="entry name" value="M20_ACY1L2-like"/>
    <property type="match status" value="1"/>
</dbReference>
<feature type="non-terminal residue" evidence="2">
    <location>
        <position position="722"/>
    </location>
</feature>
<dbReference type="Pfam" id="PF01663">
    <property type="entry name" value="Phosphodiest"/>
    <property type="match status" value="1"/>
</dbReference>
<dbReference type="SUPFAM" id="SSF53187">
    <property type="entry name" value="Zn-dependent exopeptidases"/>
    <property type="match status" value="1"/>
</dbReference>
<dbReference type="FunFam" id="3.30.70.360:FF:000004">
    <property type="entry name" value="Peptidase M20 domain-containing protein 2"/>
    <property type="match status" value="1"/>
</dbReference>
<dbReference type="InterPro" id="IPR017439">
    <property type="entry name" value="Amidohydrolase"/>
</dbReference>
<evidence type="ECO:0000259" key="1">
    <source>
        <dbReference type="Pfam" id="PF07687"/>
    </source>
</evidence>
<evidence type="ECO:0000313" key="2">
    <source>
        <dbReference type="EMBL" id="CAD5111226.1"/>
    </source>
</evidence>
<dbReference type="CDD" id="cd16018">
    <property type="entry name" value="Enpp"/>
    <property type="match status" value="1"/>
</dbReference>
<dbReference type="Gene3D" id="3.30.70.360">
    <property type="match status" value="1"/>
</dbReference>
<dbReference type="Proteomes" id="UP000549394">
    <property type="component" value="Unassembled WGS sequence"/>
</dbReference>
<name>A0A7I8V4Z8_9ANNE</name>
<reference evidence="2 3" key="1">
    <citation type="submission" date="2020-08" db="EMBL/GenBank/DDBJ databases">
        <authorList>
            <person name="Hejnol A."/>
        </authorList>
    </citation>
    <scope>NUCLEOTIDE SEQUENCE [LARGE SCALE GENOMIC DNA]</scope>
</reference>
<dbReference type="AlphaFoldDB" id="A0A7I8V4Z8"/>
<dbReference type="Gene3D" id="3.40.720.10">
    <property type="entry name" value="Alkaline Phosphatase, subunit A"/>
    <property type="match status" value="1"/>
</dbReference>
<dbReference type="Pfam" id="PF07687">
    <property type="entry name" value="M20_dimer"/>
    <property type="match status" value="1"/>
</dbReference>
<dbReference type="PANTHER" id="PTHR30575:SF0">
    <property type="entry name" value="XAA-ARG DIPEPTIDASE"/>
    <property type="match status" value="1"/>
</dbReference>
<feature type="domain" description="Peptidase M20 dimerisation" evidence="1">
    <location>
        <begin position="173"/>
        <end position="265"/>
    </location>
</feature>
<dbReference type="EMBL" id="CAJFCJ010000001">
    <property type="protein sequence ID" value="CAD5111226.1"/>
    <property type="molecule type" value="Genomic_DNA"/>
</dbReference>
<dbReference type="InterPro" id="IPR002933">
    <property type="entry name" value="Peptidase_M20"/>
</dbReference>
<comment type="caution">
    <text evidence="2">The sequence shown here is derived from an EMBL/GenBank/DDBJ whole genome shotgun (WGS) entry which is preliminary data.</text>
</comment>
<dbReference type="InterPro" id="IPR002591">
    <property type="entry name" value="Phosphodiest/P_Trfase"/>
</dbReference>
<dbReference type="GO" id="GO:0016805">
    <property type="term" value="F:dipeptidase activity"/>
    <property type="evidence" value="ECO:0007669"/>
    <property type="project" value="TreeGrafter"/>
</dbReference>
<dbReference type="SUPFAM" id="SSF53649">
    <property type="entry name" value="Alkaline phosphatase-like"/>
    <property type="match status" value="1"/>
</dbReference>
<sequence length="722" mass="81061">MSTEELKRIACKAIDDNAAKLNGVSQEIWSKPELAFEEVEAHKLLTEFLTDQGFENVEKSFLMKTGFRARAGNPDHQRHVAILCEYDALPEIGHACGHNLIAEAGVGAAIGVLAAIKAGARGRVSVFGTPAEEGGGGKLPFIEKGLFNDVDAAMMVHPCFFDSFKHEFLSIKRIQATFHGKASHAAASPWEGINALDAAVTAYTSISALRQQMHPKWKVHGIISDGGVKPNIIPERSQIEYYLRTPTEVEMKTLEMKIRNCIEGAALTANCTVEIKQLQPSYKNMVFNDVLVNLFSENAKELGLIGEEFDPSKPTGSTDMGNVSHVVPSIHPMYAIPTKAFNHTREFTDDAGKEYSQAPTILQAKAMAMTAIDLFENPKLLPTIREDFENYLHQVKQKRGWGFTPNFDYLIKEGTFVEGGLLGSYATVTIPSHWTIATGMYQESHGVVGRQMYDPRINETLTITADSSKSSFWFNNGTSGGGGEPIWVTNERQGGLSGVMHWIGLDVELHGFLPTRQEKFNIDMATGHKETIDKLINWLIDENPINLGLLYISQPDKFGHFYGPTSIEVLNEIIRLDDIVGYLIERLKEEDLYDSINLIITSDHGMTDSSKEKLIVLEDYLDSMKYVSINNSPIIHITPLEGVEADEIIKNLSSVKHIKVWKKEDIPSEFHYKFNERIMPILLTADLNWNIVKTRREYNKWCKFTIFYRKNIRSSLLFIYFL</sequence>
<dbReference type="Gene3D" id="3.40.630.10">
    <property type="entry name" value="Zn peptidases"/>
    <property type="match status" value="1"/>
</dbReference>
<dbReference type="InterPro" id="IPR052030">
    <property type="entry name" value="Peptidase_M20/M20A_hydrolases"/>
</dbReference>
<organism evidence="2 3">
    <name type="scientific">Dimorphilus gyrociliatus</name>
    <dbReference type="NCBI Taxonomy" id="2664684"/>
    <lineage>
        <taxon>Eukaryota</taxon>
        <taxon>Metazoa</taxon>
        <taxon>Spiralia</taxon>
        <taxon>Lophotrochozoa</taxon>
        <taxon>Annelida</taxon>
        <taxon>Polychaeta</taxon>
        <taxon>Polychaeta incertae sedis</taxon>
        <taxon>Dinophilidae</taxon>
        <taxon>Dimorphilus</taxon>
    </lineage>
</organism>
<accession>A0A7I8V4Z8</accession>
<dbReference type="InterPro" id="IPR017850">
    <property type="entry name" value="Alkaline_phosphatase_core_sf"/>
</dbReference>
<dbReference type="InterPro" id="IPR036264">
    <property type="entry name" value="Bact_exopeptidase_dim_dom"/>
</dbReference>
<dbReference type="NCBIfam" id="TIGR01891">
    <property type="entry name" value="amidohydrolases"/>
    <property type="match status" value="1"/>
</dbReference>
<protein>
    <submittedName>
        <fullName evidence="2">DgyrCDS557</fullName>
    </submittedName>
</protein>
<gene>
    <name evidence="2" type="ORF">DGYR_LOCUS549</name>
</gene>
<proteinExistence type="predicted"/>